<evidence type="ECO:0000313" key="2">
    <source>
        <dbReference type="EMBL" id="EKE29810.1"/>
    </source>
</evidence>
<accession>K2H1T7</accession>
<organism evidence="2">
    <name type="scientific">uncultured bacterium</name>
    <name type="common">gcode 4</name>
    <dbReference type="NCBI Taxonomy" id="1234023"/>
    <lineage>
        <taxon>Bacteria</taxon>
        <taxon>environmental samples</taxon>
    </lineage>
</organism>
<sequence>MQKYQSIWQKRLYRYKSSNYLWSSRNFTFAISKLLVAMSLVTPGCY</sequence>
<keyword evidence="1" id="KW-0812">Transmembrane</keyword>
<gene>
    <name evidence="2" type="ORF">ACD_2C00092G0003</name>
</gene>
<keyword evidence="1" id="KW-0472">Membrane</keyword>
<evidence type="ECO:0000256" key="1">
    <source>
        <dbReference type="SAM" id="Phobius"/>
    </source>
</evidence>
<reference evidence="2" key="1">
    <citation type="journal article" date="2012" name="Science">
        <title>Fermentation, hydrogen, and sulfur metabolism in multiple uncultivated bacterial phyla.</title>
        <authorList>
            <person name="Wrighton K.C."/>
            <person name="Thomas B.C."/>
            <person name="Sharon I."/>
            <person name="Miller C.S."/>
            <person name="Castelle C.J."/>
            <person name="VerBerkmoes N.C."/>
            <person name="Wilkins M.J."/>
            <person name="Hettich R.L."/>
            <person name="Lipton M.S."/>
            <person name="Williams K.H."/>
            <person name="Long P.E."/>
            <person name="Banfield J.F."/>
        </authorList>
    </citation>
    <scope>NUCLEOTIDE SEQUENCE [LARGE SCALE GENOMIC DNA]</scope>
</reference>
<protein>
    <submittedName>
        <fullName evidence="2">Uncharacterized protein</fullName>
    </submittedName>
</protein>
<name>K2H1T7_9BACT</name>
<keyword evidence="1" id="KW-1133">Transmembrane helix</keyword>
<comment type="caution">
    <text evidence="2">The sequence shown here is derived from an EMBL/GenBank/DDBJ whole genome shotgun (WGS) entry which is preliminary data.</text>
</comment>
<proteinExistence type="predicted"/>
<feature type="transmembrane region" description="Helical" evidence="1">
    <location>
        <begin position="20"/>
        <end position="41"/>
    </location>
</feature>
<dbReference type="EMBL" id="AMFJ01000092">
    <property type="protein sequence ID" value="EKE29810.1"/>
    <property type="molecule type" value="Genomic_DNA"/>
</dbReference>
<dbReference type="AlphaFoldDB" id="K2H1T7"/>